<evidence type="ECO:0000313" key="3">
    <source>
        <dbReference type="Proteomes" id="UP000747399"/>
    </source>
</evidence>
<dbReference type="AlphaFoldDB" id="A0A8J4BEE9"/>
<keyword evidence="3" id="KW-1185">Reference proteome</keyword>
<proteinExistence type="predicted"/>
<feature type="region of interest" description="Disordered" evidence="1">
    <location>
        <begin position="1"/>
        <end position="28"/>
    </location>
</feature>
<evidence type="ECO:0000256" key="1">
    <source>
        <dbReference type="SAM" id="MobiDB-lite"/>
    </source>
</evidence>
<name>A0A8J4BEE9_9CHLO</name>
<sequence length="106" mass="10554">MIGPSSFANVSMTATPPPEPAPIPEDPLKSASAPFPLVAQLPGPIAPPLSVVFCVRLPEFIAVAAVVEAATLVPGYVQNGSAGVSSVADTIDNPAPSAATQTFASS</sequence>
<organism evidence="2 3">
    <name type="scientific">Volvox africanus</name>
    <dbReference type="NCBI Taxonomy" id="51714"/>
    <lineage>
        <taxon>Eukaryota</taxon>
        <taxon>Viridiplantae</taxon>
        <taxon>Chlorophyta</taxon>
        <taxon>core chlorophytes</taxon>
        <taxon>Chlorophyceae</taxon>
        <taxon>CS clade</taxon>
        <taxon>Chlamydomonadales</taxon>
        <taxon>Volvocaceae</taxon>
        <taxon>Volvox</taxon>
    </lineage>
</organism>
<feature type="compositionally biased region" description="Polar residues" evidence="1">
    <location>
        <begin position="1"/>
        <end position="12"/>
    </location>
</feature>
<comment type="caution">
    <text evidence="2">The sequence shown here is derived from an EMBL/GenBank/DDBJ whole genome shotgun (WGS) entry which is preliminary data.</text>
</comment>
<evidence type="ECO:0000313" key="2">
    <source>
        <dbReference type="EMBL" id="GIL60348.1"/>
    </source>
</evidence>
<gene>
    <name evidence="2" type="ORF">Vafri_14965</name>
</gene>
<feature type="compositionally biased region" description="Pro residues" evidence="1">
    <location>
        <begin position="15"/>
        <end position="25"/>
    </location>
</feature>
<dbReference type="EMBL" id="BNCO01000039">
    <property type="protein sequence ID" value="GIL60348.1"/>
    <property type="molecule type" value="Genomic_DNA"/>
</dbReference>
<dbReference type="Proteomes" id="UP000747399">
    <property type="component" value="Unassembled WGS sequence"/>
</dbReference>
<reference evidence="2" key="1">
    <citation type="journal article" date="2021" name="Proc. Natl. Acad. Sci. U.S.A.">
        <title>Three genomes in the algal genus Volvox reveal the fate of a haploid sex-determining region after a transition to homothallism.</title>
        <authorList>
            <person name="Yamamoto K."/>
            <person name="Hamaji T."/>
            <person name="Kawai-Toyooka H."/>
            <person name="Matsuzaki R."/>
            <person name="Takahashi F."/>
            <person name="Nishimura Y."/>
            <person name="Kawachi M."/>
            <person name="Noguchi H."/>
            <person name="Minakuchi Y."/>
            <person name="Umen J.G."/>
            <person name="Toyoda A."/>
            <person name="Nozaki H."/>
        </authorList>
    </citation>
    <scope>NUCLEOTIDE SEQUENCE</scope>
    <source>
        <strain evidence="2">NIES-3780</strain>
    </source>
</reference>
<accession>A0A8J4BEE9</accession>
<protein>
    <submittedName>
        <fullName evidence="2">Uncharacterized protein</fullName>
    </submittedName>
</protein>